<evidence type="ECO:0000313" key="3">
    <source>
        <dbReference type="EMBL" id="SJZ87571.1"/>
    </source>
</evidence>
<sequence length="545" mass="57241">MSAWVQGLVPESLAPFVSVLMAAVIVIALVLVSLWAARKVSSGSLRPGRKGHLPRLAVVGVTSVDPKRKLVLVRRDDVEHLILVGGQTDIVVEGGIGKAVRAARTSSAPSPFDEQSDGSVFEPIAATSAAPQGVPRPARLKGQPAATGEGRRARKPEPAEQAPTPTILPAETPTVAVEWPVFASPEEAAPKQPEEAAPEREAAREPMSQSPSVEPERRRPSPVQQRGDQARRDWAPEAPAVAAPEPLHAQEAASPPRPAAPPRPLATPTWPQRAATRVAAPSSSSSQTSSEVSPDSQTSSADEPAKPASSPSEDLDLPYGMLRGRVEPAWAPEVSGRDISLPAVEGAGAPQPDVRGRGPLSVRSFVTNVQEKQTRTEPAAPAPSPAPQVSAVTPPARPQAPSPAAPAVRATRQEPAEATSEAVRQARLSSSTAAPVPSVEPPRGQAPRRVDFASTLRSDLANLFGEDTAGSRQTSPSSTGPRPASIEPHPQIEAERAQSPALDDPAPRESAPSKKEASAPHRMSLEEEMEALLGDFTLDQPPERR</sequence>
<protein>
    <submittedName>
        <fullName evidence="3">Flagellar biosynthesis protein, FliO</fullName>
    </submittedName>
</protein>
<keyword evidence="3" id="KW-0969">Cilium</keyword>
<reference evidence="3 4" key="1">
    <citation type="submission" date="2017-02" db="EMBL/GenBank/DDBJ databases">
        <authorList>
            <person name="Peterson S.W."/>
        </authorList>
    </citation>
    <scope>NUCLEOTIDE SEQUENCE [LARGE SCALE GENOMIC DNA]</scope>
    <source>
        <strain evidence="3 4">USBA 369</strain>
    </source>
</reference>
<feature type="compositionally biased region" description="Pro residues" evidence="1">
    <location>
        <begin position="395"/>
        <end position="404"/>
    </location>
</feature>
<dbReference type="STRING" id="1365950.SAMN05428963_103384"/>
<evidence type="ECO:0000313" key="4">
    <source>
        <dbReference type="Proteomes" id="UP000190135"/>
    </source>
</evidence>
<dbReference type="OrthoDB" id="8456606at2"/>
<keyword evidence="3" id="KW-0966">Cell projection</keyword>
<feature type="compositionally biased region" description="Low complexity" evidence="1">
    <location>
        <begin position="266"/>
        <end position="297"/>
    </location>
</feature>
<feature type="region of interest" description="Disordered" evidence="1">
    <location>
        <begin position="367"/>
        <end position="545"/>
    </location>
</feature>
<feature type="region of interest" description="Disordered" evidence="1">
    <location>
        <begin position="128"/>
        <end position="320"/>
    </location>
</feature>
<accession>A0A1T4P837</accession>
<organism evidence="3 4">
    <name type="scientific">Consotaella salsifontis</name>
    <dbReference type="NCBI Taxonomy" id="1365950"/>
    <lineage>
        <taxon>Bacteria</taxon>
        <taxon>Pseudomonadati</taxon>
        <taxon>Pseudomonadota</taxon>
        <taxon>Alphaproteobacteria</taxon>
        <taxon>Hyphomicrobiales</taxon>
        <taxon>Aurantimonadaceae</taxon>
        <taxon>Consotaella</taxon>
    </lineage>
</organism>
<dbReference type="PANTHER" id="PTHR38766:SF1">
    <property type="entry name" value="FLAGELLAR PROTEIN FLIO"/>
    <property type="match status" value="1"/>
</dbReference>
<gene>
    <name evidence="3" type="ORF">SAMN05428963_103384</name>
</gene>
<feature type="transmembrane region" description="Helical" evidence="2">
    <location>
        <begin position="12"/>
        <end position="37"/>
    </location>
</feature>
<dbReference type="Proteomes" id="UP000190135">
    <property type="component" value="Unassembled WGS sequence"/>
</dbReference>
<feature type="compositionally biased region" description="Polar residues" evidence="1">
    <location>
        <begin position="470"/>
        <end position="480"/>
    </location>
</feature>
<keyword evidence="2" id="KW-1133">Transmembrane helix</keyword>
<keyword evidence="4" id="KW-1185">Reference proteome</keyword>
<keyword evidence="3" id="KW-0282">Flagellum</keyword>
<keyword evidence="2" id="KW-0472">Membrane</keyword>
<keyword evidence="2" id="KW-0812">Transmembrane</keyword>
<feature type="compositionally biased region" description="Basic and acidic residues" evidence="1">
    <location>
        <begin position="505"/>
        <end position="525"/>
    </location>
</feature>
<feature type="compositionally biased region" description="Low complexity" evidence="1">
    <location>
        <begin position="236"/>
        <end position="246"/>
    </location>
</feature>
<name>A0A1T4P837_9HYPH</name>
<dbReference type="PANTHER" id="PTHR38766">
    <property type="entry name" value="FLAGELLAR PROTEIN FLIO"/>
    <property type="match status" value="1"/>
</dbReference>
<evidence type="ECO:0000256" key="2">
    <source>
        <dbReference type="SAM" id="Phobius"/>
    </source>
</evidence>
<evidence type="ECO:0000256" key="1">
    <source>
        <dbReference type="SAM" id="MobiDB-lite"/>
    </source>
</evidence>
<dbReference type="EMBL" id="FUXL01000003">
    <property type="protein sequence ID" value="SJZ87571.1"/>
    <property type="molecule type" value="Genomic_DNA"/>
</dbReference>
<dbReference type="AlphaFoldDB" id="A0A1T4P837"/>
<feature type="compositionally biased region" description="Basic and acidic residues" evidence="1">
    <location>
        <begin position="188"/>
        <end position="204"/>
    </location>
</feature>
<dbReference type="InterPro" id="IPR052205">
    <property type="entry name" value="FliO/MopB"/>
</dbReference>
<proteinExistence type="predicted"/>
<feature type="compositionally biased region" description="Basic and acidic residues" evidence="1">
    <location>
        <begin position="149"/>
        <end position="158"/>
    </location>
</feature>
<feature type="compositionally biased region" description="Pro residues" evidence="1">
    <location>
        <begin position="255"/>
        <end position="265"/>
    </location>
</feature>
<dbReference type="RefSeq" id="WP_116002590.1">
    <property type="nucleotide sequence ID" value="NZ_FUXL01000003.1"/>
</dbReference>
<feature type="region of interest" description="Disordered" evidence="1">
    <location>
        <begin position="341"/>
        <end position="360"/>
    </location>
</feature>